<evidence type="ECO:0000256" key="3">
    <source>
        <dbReference type="ARBA" id="ARBA00023163"/>
    </source>
</evidence>
<dbReference type="CDD" id="cd06170">
    <property type="entry name" value="LuxR_C_like"/>
    <property type="match status" value="1"/>
</dbReference>
<evidence type="ECO:0000313" key="6">
    <source>
        <dbReference type="Proteomes" id="UP001597542"/>
    </source>
</evidence>
<evidence type="ECO:0000259" key="4">
    <source>
        <dbReference type="PROSITE" id="PS50043"/>
    </source>
</evidence>
<protein>
    <submittedName>
        <fullName evidence="5">LuxR C-terminal-related transcriptional regulator</fullName>
    </submittedName>
</protein>
<sequence length="212" mass="22793">MNPTTVSILAADEINYTGAARFLSSDDQLRLVDGEQAGAAEVVVLITGEVVVADLNRLSGLRVRRAGHRRPQRCVVVTDRFDPAMTMRAVEHGVKAVLPRVKISQELLVSAVHAAGQGSAYLPSQLQRALLEQLNALRRGVLEPNGFSLAGLADREVDVLGMVAAGLRTDEIAARMWCSEGTVKNVLYGVIERFGLQNRAHAVAYAIRAGAL</sequence>
<dbReference type="PRINTS" id="PR00038">
    <property type="entry name" value="HTHLUXR"/>
</dbReference>
<dbReference type="PANTHER" id="PTHR44688">
    <property type="entry name" value="DNA-BINDING TRANSCRIPTIONAL ACTIVATOR DEVR_DOSR"/>
    <property type="match status" value="1"/>
</dbReference>
<dbReference type="Pfam" id="PF00196">
    <property type="entry name" value="GerE"/>
    <property type="match status" value="1"/>
</dbReference>
<keyword evidence="2" id="KW-0238">DNA-binding</keyword>
<dbReference type="PROSITE" id="PS50043">
    <property type="entry name" value="HTH_LUXR_2"/>
    <property type="match status" value="1"/>
</dbReference>
<name>A0ABW5HS34_9PSEU</name>
<dbReference type="InterPro" id="IPR000792">
    <property type="entry name" value="Tscrpt_reg_LuxR_C"/>
</dbReference>
<comment type="caution">
    <text evidence="5">The sequence shown here is derived from an EMBL/GenBank/DDBJ whole genome shotgun (WGS) entry which is preliminary data.</text>
</comment>
<dbReference type="PANTHER" id="PTHR44688:SF16">
    <property type="entry name" value="DNA-BINDING TRANSCRIPTIONAL ACTIVATOR DEVR_DOSR"/>
    <property type="match status" value="1"/>
</dbReference>
<organism evidence="5 6">
    <name type="scientific">Amycolatopsis albidoflavus</name>
    <dbReference type="NCBI Taxonomy" id="102226"/>
    <lineage>
        <taxon>Bacteria</taxon>
        <taxon>Bacillati</taxon>
        <taxon>Actinomycetota</taxon>
        <taxon>Actinomycetes</taxon>
        <taxon>Pseudonocardiales</taxon>
        <taxon>Pseudonocardiaceae</taxon>
        <taxon>Amycolatopsis</taxon>
    </lineage>
</organism>
<dbReference type="EMBL" id="JBHUKQ010000004">
    <property type="protein sequence ID" value="MFD2479637.1"/>
    <property type="molecule type" value="Genomic_DNA"/>
</dbReference>
<evidence type="ECO:0000313" key="5">
    <source>
        <dbReference type="EMBL" id="MFD2479637.1"/>
    </source>
</evidence>
<gene>
    <name evidence="5" type="ORF">ACFSUT_05090</name>
</gene>
<proteinExistence type="predicted"/>
<evidence type="ECO:0000256" key="1">
    <source>
        <dbReference type="ARBA" id="ARBA00023015"/>
    </source>
</evidence>
<keyword evidence="3" id="KW-0804">Transcription</keyword>
<dbReference type="SUPFAM" id="SSF46894">
    <property type="entry name" value="C-terminal effector domain of the bipartite response regulators"/>
    <property type="match status" value="1"/>
</dbReference>
<dbReference type="SMART" id="SM00421">
    <property type="entry name" value="HTH_LUXR"/>
    <property type="match status" value="1"/>
</dbReference>
<accession>A0ABW5HS34</accession>
<evidence type="ECO:0000256" key="2">
    <source>
        <dbReference type="ARBA" id="ARBA00023125"/>
    </source>
</evidence>
<keyword evidence="1" id="KW-0805">Transcription regulation</keyword>
<dbReference type="Gene3D" id="3.40.50.2300">
    <property type="match status" value="1"/>
</dbReference>
<keyword evidence="6" id="KW-1185">Reference proteome</keyword>
<dbReference type="RefSeq" id="WP_344277789.1">
    <property type="nucleotide sequence ID" value="NZ_BAAAHV010000013.1"/>
</dbReference>
<feature type="domain" description="HTH luxR-type" evidence="4">
    <location>
        <begin position="145"/>
        <end position="210"/>
    </location>
</feature>
<dbReference type="Proteomes" id="UP001597542">
    <property type="component" value="Unassembled WGS sequence"/>
</dbReference>
<dbReference type="InterPro" id="IPR016032">
    <property type="entry name" value="Sig_transdc_resp-reg_C-effctor"/>
</dbReference>
<reference evidence="6" key="1">
    <citation type="journal article" date="2019" name="Int. J. Syst. Evol. Microbiol.">
        <title>The Global Catalogue of Microorganisms (GCM) 10K type strain sequencing project: providing services to taxonomists for standard genome sequencing and annotation.</title>
        <authorList>
            <consortium name="The Broad Institute Genomics Platform"/>
            <consortium name="The Broad Institute Genome Sequencing Center for Infectious Disease"/>
            <person name="Wu L."/>
            <person name="Ma J."/>
        </authorList>
    </citation>
    <scope>NUCLEOTIDE SEQUENCE [LARGE SCALE GENOMIC DNA]</scope>
    <source>
        <strain evidence="6">CGMCC 4.7638</strain>
    </source>
</reference>